<evidence type="ECO:0000313" key="2">
    <source>
        <dbReference type="Proteomes" id="UP000627838"/>
    </source>
</evidence>
<dbReference type="Proteomes" id="UP000627838">
    <property type="component" value="Unassembled WGS sequence"/>
</dbReference>
<gene>
    <name evidence="1" type="ORF">H4W34_004202</name>
</gene>
<comment type="caution">
    <text evidence="1">The sequence shown here is derived from an EMBL/GenBank/DDBJ whole genome shotgun (WGS) entry which is preliminary data.</text>
</comment>
<organism evidence="1 2">
    <name type="scientific">Actinomadura algeriensis</name>
    <dbReference type="NCBI Taxonomy" id="1679523"/>
    <lineage>
        <taxon>Bacteria</taxon>
        <taxon>Bacillati</taxon>
        <taxon>Actinomycetota</taxon>
        <taxon>Actinomycetes</taxon>
        <taxon>Streptosporangiales</taxon>
        <taxon>Thermomonosporaceae</taxon>
        <taxon>Actinomadura</taxon>
    </lineage>
</organism>
<evidence type="ECO:0000313" key="1">
    <source>
        <dbReference type="EMBL" id="MBE1534369.1"/>
    </source>
</evidence>
<name>A0ABR9JUX0_9ACTN</name>
<accession>A0ABR9JUX0</accession>
<protein>
    <submittedName>
        <fullName evidence="1">Uncharacterized protein</fullName>
    </submittedName>
</protein>
<proteinExistence type="predicted"/>
<sequence>MPVQALTEAEEALGHLEHLTDVLRSRGWSVEVSAHADRWPSALVANPAMPAMNESVIAVQEAHDRTWSYYYGWGERIAPCTDAPAAATALVRVLAVRRDG</sequence>
<dbReference type="RefSeq" id="WP_192760756.1">
    <property type="nucleotide sequence ID" value="NZ_JADBDZ010000001.1"/>
</dbReference>
<keyword evidence="2" id="KW-1185">Reference proteome</keyword>
<reference evidence="1 2" key="1">
    <citation type="submission" date="2020-10" db="EMBL/GenBank/DDBJ databases">
        <title>Sequencing the genomes of 1000 actinobacteria strains.</title>
        <authorList>
            <person name="Klenk H.-P."/>
        </authorList>
    </citation>
    <scope>NUCLEOTIDE SEQUENCE [LARGE SCALE GENOMIC DNA]</scope>
    <source>
        <strain evidence="1 2">DSM 46744</strain>
    </source>
</reference>
<dbReference type="EMBL" id="JADBDZ010000001">
    <property type="protein sequence ID" value="MBE1534369.1"/>
    <property type="molecule type" value="Genomic_DNA"/>
</dbReference>